<proteinExistence type="predicted"/>
<comment type="caution">
    <text evidence="1">The sequence shown here is derived from an EMBL/GenBank/DDBJ whole genome shotgun (WGS) entry which is preliminary data.</text>
</comment>
<dbReference type="PATRIC" id="fig|999432.5.peg.730"/>
<gene>
    <name evidence="1" type="ORF">HMPREF9726_00702</name>
</gene>
<dbReference type="HOGENOM" id="CLU_154673_0_0_12"/>
<dbReference type="AlphaFoldDB" id="A0A0E2E620"/>
<organism evidence="1">
    <name type="scientific">Treponema denticola H-22</name>
    <dbReference type="NCBI Taxonomy" id="999432"/>
    <lineage>
        <taxon>Bacteria</taxon>
        <taxon>Pseudomonadati</taxon>
        <taxon>Spirochaetota</taxon>
        <taxon>Spirochaetia</taxon>
        <taxon>Spirochaetales</taxon>
        <taxon>Treponemataceae</taxon>
        <taxon>Treponema</taxon>
    </lineage>
</organism>
<dbReference type="EMBL" id="AGDV01000006">
    <property type="protein sequence ID" value="EMB34936.1"/>
    <property type="molecule type" value="Genomic_DNA"/>
</dbReference>
<dbReference type="RefSeq" id="WP_002683452.1">
    <property type="nucleotide sequence ID" value="NZ_CM001795.1"/>
</dbReference>
<dbReference type="Proteomes" id="UP000011705">
    <property type="component" value="Chromosome"/>
</dbReference>
<accession>A0A0E2E620</accession>
<evidence type="ECO:0000313" key="1">
    <source>
        <dbReference type="EMBL" id="EMB34936.1"/>
    </source>
</evidence>
<sequence length="136" mass="14632">MVSNTSPLQALSQIAMPKISAGGRAFVPVKASQVLYSHFKYVSGFAQAQGQSGMSIDKLRILNSIIDQLVSMKTNEAQKAELTKSAAAQLESEISENQIDGLLDYYHNQIKNTMIQTENIGYGGTPLPAAVLDLTA</sequence>
<protein>
    <submittedName>
        <fullName evidence="1">Uncharacterized protein</fullName>
    </submittedName>
</protein>
<reference evidence="1" key="1">
    <citation type="submission" date="2012-01" db="EMBL/GenBank/DDBJ databases">
        <title>The Genome Sequence of Treponema denticola H-22.</title>
        <authorList>
            <consortium name="The Broad Institute Genome Sequencing Platform"/>
            <person name="Earl A."/>
            <person name="Ward D."/>
            <person name="Feldgarden M."/>
            <person name="Gevers D."/>
            <person name="Blanton J.M."/>
            <person name="Fenno C.J."/>
            <person name="Baranova O.V."/>
            <person name="Mathney J."/>
            <person name="Dewhirst F.E."/>
            <person name="Izard J."/>
            <person name="Young S.K."/>
            <person name="Zeng Q."/>
            <person name="Gargeya S."/>
            <person name="Fitzgerald M."/>
            <person name="Haas B."/>
            <person name="Abouelleil A."/>
            <person name="Alvarado L."/>
            <person name="Arachchi H.M."/>
            <person name="Berlin A."/>
            <person name="Chapman S.B."/>
            <person name="Gearin G."/>
            <person name="Goldberg J."/>
            <person name="Griggs A."/>
            <person name="Gujja S."/>
            <person name="Hansen M."/>
            <person name="Heiman D."/>
            <person name="Howarth C."/>
            <person name="Larimer J."/>
            <person name="Lui A."/>
            <person name="MacDonald P.J.P."/>
            <person name="McCowen C."/>
            <person name="Montmayeur A."/>
            <person name="Murphy C."/>
            <person name="Neiman D."/>
            <person name="Pearson M."/>
            <person name="Priest M."/>
            <person name="Roberts A."/>
            <person name="Saif S."/>
            <person name="Shea T."/>
            <person name="Sisk P."/>
            <person name="Stolte C."/>
            <person name="Sykes S."/>
            <person name="Wortman J."/>
            <person name="Nusbaum C."/>
            <person name="Birren B."/>
        </authorList>
    </citation>
    <scope>NUCLEOTIDE SEQUENCE [LARGE SCALE GENOMIC DNA]</scope>
    <source>
        <strain evidence="1">H-22</strain>
    </source>
</reference>
<name>A0A0E2E620_TREDN</name>